<dbReference type="Gene3D" id="1.10.3720.10">
    <property type="entry name" value="MetI-like"/>
    <property type="match status" value="1"/>
</dbReference>
<dbReference type="EMBL" id="JAFLEQ010000017">
    <property type="protein sequence ID" value="MBN9645238.1"/>
    <property type="molecule type" value="Genomic_DNA"/>
</dbReference>
<dbReference type="InterPro" id="IPR035906">
    <property type="entry name" value="MetI-like_sf"/>
</dbReference>
<accession>A0A939E1Y4</accession>
<sequence>MTSTTKKNRKTATLPDGRTYVPSKGNVAHSLKPSPVASVITRIALVIVAVYFMLPVYWLAVSATKSDNGLTASNGFWFAPETVDGRNVGGFHLAENYAGLMAYSASHGHYWRWVGNSVFYSVAAGVIGVLISVMAGYALSKFKFKGSGVVQGAIMAGLLMPVALLSVPLYLLFSQFGLLNNPLAVIIPSAVSPFGVFLARVYVEASVPDELLEAARIDGAGEFRIFFTMVLRLLAPAMVTIFLFIFVATWNNFLLPLIMMTDESQKPVTVALYGMLAYFDPDKGQVLLGALMAILPVIILFTFLQRFWQSGLAAGSVKG</sequence>
<evidence type="ECO:0000256" key="7">
    <source>
        <dbReference type="RuleBase" id="RU363032"/>
    </source>
</evidence>
<evidence type="ECO:0000256" key="3">
    <source>
        <dbReference type="ARBA" id="ARBA00022475"/>
    </source>
</evidence>
<feature type="domain" description="ABC transmembrane type-1" evidence="8">
    <location>
        <begin position="114"/>
        <end position="304"/>
    </location>
</feature>
<evidence type="ECO:0000313" key="10">
    <source>
        <dbReference type="Proteomes" id="UP000664332"/>
    </source>
</evidence>
<dbReference type="InterPro" id="IPR000515">
    <property type="entry name" value="MetI-like"/>
</dbReference>
<feature type="transmembrane region" description="Helical" evidence="7">
    <location>
        <begin position="286"/>
        <end position="304"/>
    </location>
</feature>
<dbReference type="Proteomes" id="UP000664332">
    <property type="component" value="Unassembled WGS sequence"/>
</dbReference>
<keyword evidence="6 7" id="KW-0472">Membrane</keyword>
<feature type="transmembrane region" description="Helical" evidence="7">
    <location>
        <begin position="118"/>
        <end position="140"/>
    </location>
</feature>
<evidence type="ECO:0000256" key="5">
    <source>
        <dbReference type="ARBA" id="ARBA00022989"/>
    </source>
</evidence>
<dbReference type="Pfam" id="PF00528">
    <property type="entry name" value="BPD_transp_1"/>
    <property type="match status" value="1"/>
</dbReference>
<dbReference type="SUPFAM" id="SSF161098">
    <property type="entry name" value="MetI-like"/>
    <property type="match status" value="1"/>
</dbReference>
<dbReference type="PROSITE" id="PS50928">
    <property type="entry name" value="ABC_TM1"/>
    <property type="match status" value="1"/>
</dbReference>
<evidence type="ECO:0000256" key="4">
    <source>
        <dbReference type="ARBA" id="ARBA00022692"/>
    </source>
</evidence>
<keyword evidence="2 7" id="KW-0813">Transport</keyword>
<feature type="transmembrane region" description="Helical" evidence="7">
    <location>
        <begin position="152"/>
        <end position="173"/>
    </location>
</feature>
<feature type="transmembrane region" description="Helical" evidence="7">
    <location>
        <begin position="39"/>
        <end position="60"/>
    </location>
</feature>
<dbReference type="CDD" id="cd06261">
    <property type="entry name" value="TM_PBP2"/>
    <property type="match status" value="1"/>
</dbReference>
<evidence type="ECO:0000313" key="9">
    <source>
        <dbReference type="EMBL" id="MBN9645238.1"/>
    </source>
</evidence>
<feature type="transmembrane region" description="Helical" evidence="7">
    <location>
        <begin position="185"/>
        <end position="203"/>
    </location>
</feature>
<comment type="subcellular location">
    <subcellularLocation>
        <location evidence="1 7">Cell membrane</location>
        <topology evidence="1 7">Multi-pass membrane protein</topology>
    </subcellularLocation>
</comment>
<dbReference type="GO" id="GO:0055085">
    <property type="term" value="P:transmembrane transport"/>
    <property type="evidence" value="ECO:0007669"/>
    <property type="project" value="InterPro"/>
</dbReference>
<evidence type="ECO:0000256" key="1">
    <source>
        <dbReference type="ARBA" id="ARBA00004651"/>
    </source>
</evidence>
<comment type="caution">
    <text evidence="9">The sequence shown here is derived from an EMBL/GenBank/DDBJ whole genome shotgun (WGS) entry which is preliminary data.</text>
</comment>
<protein>
    <submittedName>
        <fullName evidence="9">Carbohydrate ABC transporter permease</fullName>
    </submittedName>
</protein>
<keyword evidence="4 7" id="KW-0812">Transmembrane</keyword>
<dbReference type="PANTHER" id="PTHR43744">
    <property type="entry name" value="ABC TRANSPORTER PERMEASE PROTEIN MG189-RELATED-RELATED"/>
    <property type="match status" value="1"/>
</dbReference>
<keyword evidence="3" id="KW-1003">Cell membrane</keyword>
<dbReference type="RefSeq" id="WP_207279704.1">
    <property type="nucleotide sequence ID" value="NZ_JAFLEQ010000017.1"/>
</dbReference>
<keyword evidence="10" id="KW-1185">Reference proteome</keyword>
<dbReference type="PANTHER" id="PTHR43744:SF12">
    <property type="entry name" value="ABC TRANSPORTER PERMEASE PROTEIN MG189-RELATED"/>
    <property type="match status" value="1"/>
</dbReference>
<dbReference type="AlphaFoldDB" id="A0A939E1Y4"/>
<proteinExistence type="inferred from homology"/>
<reference evidence="9" key="1">
    <citation type="submission" date="2021-03" db="EMBL/GenBank/DDBJ databases">
        <authorList>
            <person name="Sun Q."/>
        </authorList>
    </citation>
    <scope>NUCLEOTIDE SEQUENCE</scope>
    <source>
        <strain evidence="9">CCM 8862</strain>
    </source>
</reference>
<evidence type="ECO:0000256" key="2">
    <source>
        <dbReference type="ARBA" id="ARBA00022448"/>
    </source>
</evidence>
<comment type="similarity">
    <text evidence="7">Belongs to the binding-protein-dependent transport system permease family.</text>
</comment>
<evidence type="ECO:0000256" key="6">
    <source>
        <dbReference type="ARBA" id="ARBA00023136"/>
    </source>
</evidence>
<organism evidence="9 10">
    <name type="scientific">Corynebacterium mendelii</name>
    <dbReference type="NCBI Taxonomy" id="2765362"/>
    <lineage>
        <taxon>Bacteria</taxon>
        <taxon>Bacillati</taxon>
        <taxon>Actinomycetota</taxon>
        <taxon>Actinomycetes</taxon>
        <taxon>Mycobacteriales</taxon>
        <taxon>Corynebacteriaceae</taxon>
        <taxon>Corynebacterium</taxon>
    </lineage>
</organism>
<keyword evidence="5 7" id="KW-1133">Transmembrane helix</keyword>
<evidence type="ECO:0000259" key="8">
    <source>
        <dbReference type="PROSITE" id="PS50928"/>
    </source>
</evidence>
<feature type="transmembrane region" description="Helical" evidence="7">
    <location>
        <begin position="223"/>
        <end position="250"/>
    </location>
</feature>
<name>A0A939E1Y4_9CORY</name>
<gene>
    <name evidence="9" type="ORF">JZY06_11540</name>
</gene>
<dbReference type="GO" id="GO:0005886">
    <property type="term" value="C:plasma membrane"/>
    <property type="evidence" value="ECO:0007669"/>
    <property type="project" value="UniProtKB-SubCell"/>
</dbReference>